<evidence type="ECO:0000313" key="1">
    <source>
        <dbReference type="EMBL" id="MCT7942671.1"/>
    </source>
</evidence>
<organism evidence="1 2">
    <name type="scientific">Shewanella holmiensis</name>
    <dbReference type="NCBI Taxonomy" id="2952222"/>
    <lineage>
        <taxon>Bacteria</taxon>
        <taxon>Pseudomonadati</taxon>
        <taxon>Pseudomonadota</taxon>
        <taxon>Gammaproteobacteria</taxon>
        <taxon>Alteromonadales</taxon>
        <taxon>Shewanellaceae</taxon>
        <taxon>Shewanella</taxon>
    </lineage>
</organism>
<dbReference type="Gene3D" id="3.30.420.380">
    <property type="match status" value="1"/>
</dbReference>
<name>A0A9X2WP25_9GAMM</name>
<dbReference type="EMBL" id="JAMTCD010000016">
    <property type="protein sequence ID" value="MCT7942671.1"/>
    <property type="molecule type" value="Genomic_DNA"/>
</dbReference>
<reference evidence="1" key="1">
    <citation type="journal article" date="2023" name="Int. J. Syst. Evol. Microbiol.">
        <title>&lt;i&gt;Shewanella septentrionalis&lt;/i&gt; sp. nov. and &lt;i&gt;Shewanella holmiensis&lt;/i&gt; sp. nov., isolated from Baltic Sea water and sediments.</title>
        <authorList>
            <person name="Martin-Rodriguez A.J."/>
            <person name="Thorell K."/>
            <person name="Joffre E."/>
            <person name="Jensie-Markopoulos S."/>
            <person name="Moore E.R.B."/>
            <person name="Sjoling A."/>
        </authorList>
    </citation>
    <scope>NUCLEOTIDE SEQUENCE</scope>
    <source>
        <strain evidence="1">SP1S2-7</strain>
    </source>
</reference>
<accession>A0A9X2WP25</accession>
<dbReference type="InterPro" id="IPR043129">
    <property type="entry name" value="ATPase_NBD"/>
</dbReference>
<comment type="caution">
    <text evidence="1">The sequence shown here is derived from an EMBL/GenBank/DDBJ whole genome shotgun (WGS) entry which is preliminary data.</text>
</comment>
<dbReference type="SUPFAM" id="SSF53067">
    <property type="entry name" value="Actin-like ATPase domain"/>
    <property type="match status" value="1"/>
</dbReference>
<dbReference type="Proteomes" id="UP001155546">
    <property type="component" value="Unassembled WGS sequence"/>
</dbReference>
<keyword evidence="2" id="KW-1185">Reference proteome</keyword>
<evidence type="ECO:0000313" key="2">
    <source>
        <dbReference type="Proteomes" id="UP001155546"/>
    </source>
</evidence>
<sequence length="293" mass="32508">MNNGFLSKLAFWRSAANSGVLGVYVGVNSVWVYQAEKLEQPESFTEFDLAKDNFLFTFNEIKSQFGTAKLQVVLSSPHYELLQADKPNVDPAEVCQALIWAIKDMVAQPVANIHLDYFESTVSTNSKVNVVVTPRDKLVSLATACDELGFTIAGITIEELALTPLFDADNMAHMLVTHLPDEELLFTVIKAGELLMQRRVRGFNQLHKASDEQLSYGLADNLSLEIQRSMDYFESQLRQAPVSSINLLTEGQQQTLVKLVAANFNQQVKAVTHHGVPAYLAQLAFNDLARGEA</sequence>
<dbReference type="RefSeq" id="WP_261299024.1">
    <property type="nucleotide sequence ID" value="NZ_JAMTCD010000016.1"/>
</dbReference>
<proteinExistence type="predicted"/>
<gene>
    <name evidence="1" type="ORF">NE535_12815</name>
</gene>
<dbReference type="AlphaFoldDB" id="A0A9X2WP25"/>
<protein>
    <submittedName>
        <fullName evidence="1">Biogenesis protein MshI</fullName>
    </submittedName>
</protein>